<evidence type="ECO:0000313" key="7">
    <source>
        <dbReference type="Proteomes" id="UP000663792"/>
    </source>
</evidence>
<sequence length="250" mass="26377">MSVVSKMTRMLSALQRSPDASAARLAADLGEPVTSVYRILGHLEGIGWVEKGPARGQYRLGIDLADVAQSVETSLDIRQLASPVLLRLNGRTREVTYLCVRHDRRAVCIERFDGADIQSAEFPLGGSLPLHRGAGPLAILAFESEEFRRRYIAALAAADTNPLTEADVVELERALRSVRSRGVAVSDGDVTPGILTAAAPVFDHRGSVVGSVSLSGLRDRAAAPGVDFPALIVEAGQQISAGLGATVGTA</sequence>
<dbReference type="EMBL" id="JAERWK010000019">
    <property type="protein sequence ID" value="MBM9468539.1"/>
    <property type="molecule type" value="Genomic_DNA"/>
</dbReference>
<dbReference type="InterPro" id="IPR050707">
    <property type="entry name" value="HTH_MetabolicPath_Reg"/>
</dbReference>
<dbReference type="InterPro" id="IPR005471">
    <property type="entry name" value="Tscrpt_reg_IclR_N"/>
</dbReference>
<evidence type="ECO:0000259" key="5">
    <source>
        <dbReference type="PROSITE" id="PS51078"/>
    </source>
</evidence>
<dbReference type="PANTHER" id="PTHR30136:SF35">
    <property type="entry name" value="HTH-TYPE TRANSCRIPTIONAL REGULATOR RV1719"/>
    <property type="match status" value="1"/>
</dbReference>
<accession>A0A938YI18</accession>
<evidence type="ECO:0000259" key="4">
    <source>
        <dbReference type="PROSITE" id="PS51077"/>
    </source>
</evidence>
<dbReference type="InterPro" id="IPR036388">
    <property type="entry name" value="WH-like_DNA-bd_sf"/>
</dbReference>
<dbReference type="InterPro" id="IPR029016">
    <property type="entry name" value="GAF-like_dom_sf"/>
</dbReference>
<dbReference type="GO" id="GO:0045892">
    <property type="term" value="P:negative regulation of DNA-templated transcription"/>
    <property type="evidence" value="ECO:0007669"/>
    <property type="project" value="TreeGrafter"/>
</dbReference>
<gene>
    <name evidence="6" type="ORF">JL106_14740</name>
</gene>
<organism evidence="6 7">
    <name type="scientific">Nakamurella leprariae</name>
    <dbReference type="NCBI Taxonomy" id="2803911"/>
    <lineage>
        <taxon>Bacteria</taxon>
        <taxon>Bacillati</taxon>
        <taxon>Actinomycetota</taxon>
        <taxon>Actinomycetes</taxon>
        <taxon>Nakamurellales</taxon>
        <taxon>Nakamurellaceae</taxon>
        <taxon>Nakamurella</taxon>
    </lineage>
</organism>
<comment type="caution">
    <text evidence="6">The sequence shown here is derived from an EMBL/GenBank/DDBJ whole genome shotgun (WGS) entry which is preliminary data.</text>
</comment>
<keyword evidence="7" id="KW-1185">Reference proteome</keyword>
<dbReference type="RefSeq" id="WP_205261493.1">
    <property type="nucleotide sequence ID" value="NZ_JAERWK010000019.1"/>
</dbReference>
<keyword evidence="2" id="KW-0238">DNA-binding</keyword>
<dbReference type="SUPFAM" id="SSF46785">
    <property type="entry name" value="Winged helix' DNA-binding domain"/>
    <property type="match status" value="1"/>
</dbReference>
<evidence type="ECO:0000313" key="6">
    <source>
        <dbReference type="EMBL" id="MBM9468539.1"/>
    </source>
</evidence>
<dbReference type="Pfam" id="PF09339">
    <property type="entry name" value="HTH_IclR"/>
    <property type="match status" value="1"/>
</dbReference>
<dbReference type="PROSITE" id="PS51077">
    <property type="entry name" value="HTH_ICLR"/>
    <property type="match status" value="1"/>
</dbReference>
<proteinExistence type="predicted"/>
<dbReference type="Gene3D" id="1.10.10.10">
    <property type="entry name" value="Winged helix-like DNA-binding domain superfamily/Winged helix DNA-binding domain"/>
    <property type="match status" value="1"/>
</dbReference>
<dbReference type="InterPro" id="IPR036390">
    <property type="entry name" value="WH_DNA-bd_sf"/>
</dbReference>
<dbReference type="GO" id="GO:0003677">
    <property type="term" value="F:DNA binding"/>
    <property type="evidence" value="ECO:0007669"/>
    <property type="project" value="UniProtKB-KW"/>
</dbReference>
<evidence type="ECO:0000256" key="2">
    <source>
        <dbReference type="ARBA" id="ARBA00023125"/>
    </source>
</evidence>
<dbReference type="InterPro" id="IPR014757">
    <property type="entry name" value="Tscrpt_reg_IclR_C"/>
</dbReference>
<dbReference type="SUPFAM" id="SSF55781">
    <property type="entry name" value="GAF domain-like"/>
    <property type="match status" value="1"/>
</dbReference>
<name>A0A938YI18_9ACTN</name>
<dbReference type="PANTHER" id="PTHR30136">
    <property type="entry name" value="HELIX-TURN-HELIX TRANSCRIPTIONAL REGULATOR, ICLR FAMILY"/>
    <property type="match status" value="1"/>
</dbReference>
<feature type="domain" description="HTH iclR-type" evidence="4">
    <location>
        <begin position="1"/>
        <end position="62"/>
    </location>
</feature>
<dbReference type="Pfam" id="PF01614">
    <property type="entry name" value="IclR_C"/>
    <property type="match status" value="1"/>
</dbReference>
<dbReference type="SMART" id="SM00346">
    <property type="entry name" value="HTH_ICLR"/>
    <property type="match status" value="1"/>
</dbReference>
<keyword evidence="3" id="KW-0804">Transcription</keyword>
<dbReference type="PROSITE" id="PS51078">
    <property type="entry name" value="ICLR_ED"/>
    <property type="match status" value="1"/>
</dbReference>
<dbReference type="GO" id="GO:0003700">
    <property type="term" value="F:DNA-binding transcription factor activity"/>
    <property type="evidence" value="ECO:0007669"/>
    <property type="project" value="TreeGrafter"/>
</dbReference>
<dbReference type="AlphaFoldDB" id="A0A938YI18"/>
<evidence type="ECO:0000256" key="3">
    <source>
        <dbReference type="ARBA" id="ARBA00023163"/>
    </source>
</evidence>
<reference evidence="6" key="1">
    <citation type="submission" date="2021-01" db="EMBL/GenBank/DDBJ databases">
        <title>YIM 132084 draft genome.</title>
        <authorList>
            <person name="An D."/>
        </authorList>
    </citation>
    <scope>NUCLEOTIDE SEQUENCE</scope>
    <source>
        <strain evidence="6">YIM 132084</strain>
    </source>
</reference>
<feature type="domain" description="IclR-ED" evidence="5">
    <location>
        <begin position="63"/>
        <end position="245"/>
    </location>
</feature>
<dbReference type="Proteomes" id="UP000663792">
    <property type="component" value="Unassembled WGS sequence"/>
</dbReference>
<protein>
    <submittedName>
        <fullName evidence="6">IclR family transcriptional regulator</fullName>
    </submittedName>
</protein>
<dbReference type="Gene3D" id="3.30.450.40">
    <property type="match status" value="1"/>
</dbReference>
<evidence type="ECO:0000256" key="1">
    <source>
        <dbReference type="ARBA" id="ARBA00023015"/>
    </source>
</evidence>
<keyword evidence="1" id="KW-0805">Transcription regulation</keyword>